<evidence type="ECO:0000256" key="1">
    <source>
        <dbReference type="SAM" id="MobiDB-lite"/>
    </source>
</evidence>
<dbReference type="AlphaFoldDB" id="A0A4Y2TZT6"/>
<dbReference type="Proteomes" id="UP000499080">
    <property type="component" value="Unassembled WGS sequence"/>
</dbReference>
<gene>
    <name evidence="2" type="ORF">AVEN_263524_1</name>
</gene>
<accession>A0A4Y2TZT6</accession>
<feature type="compositionally biased region" description="Basic residues" evidence="1">
    <location>
        <begin position="8"/>
        <end position="19"/>
    </location>
</feature>
<keyword evidence="3" id="KW-1185">Reference proteome</keyword>
<evidence type="ECO:0000313" key="3">
    <source>
        <dbReference type="Proteomes" id="UP000499080"/>
    </source>
</evidence>
<proteinExistence type="predicted"/>
<feature type="region of interest" description="Disordered" evidence="1">
    <location>
        <begin position="1"/>
        <end position="89"/>
    </location>
</feature>
<comment type="caution">
    <text evidence="2">The sequence shown here is derived from an EMBL/GenBank/DDBJ whole genome shotgun (WGS) entry which is preliminary data.</text>
</comment>
<feature type="compositionally biased region" description="Basic and acidic residues" evidence="1">
    <location>
        <begin position="22"/>
        <end position="31"/>
    </location>
</feature>
<name>A0A4Y2TZT6_ARAVE</name>
<evidence type="ECO:0000313" key="2">
    <source>
        <dbReference type="EMBL" id="GBO05471.1"/>
    </source>
</evidence>
<sequence length="89" mass="10145">MKVAQNPKVKKLLLKKKMPNTKVKEITEDSARRRRNESTETTSFRNKEVAESDDFGCQWNARNESSAKPKRKESDDSSMRPKIKGSAGC</sequence>
<reference evidence="2 3" key="1">
    <citation type="journal article" date="2019" name="Sci. Rep.">
        <title>Orb-weaving spider Araneus ventricosus genome elucidates the spidroin gene catalogue.</title>
        <authorList>
            <person name="Kono N."/>
            <person name="Nakamura H."/>
            <person name="Ohtoshi R."/>
            <person name="Moran D.A.P."/>
            <person name="Shinohara A."/>
            <person name="Yoshida Y."/>
            <person name="Fujiwara M."/>
            <person name="Mori M."/>
            <person name="Tomita M."/>
            <person name="Arakawa K."/>
        </authorList>
    </citation>
    <scope>NUCLEOTIDE SEQUENCE [LARGE SCALE GENOMIC DNA]</scope>
</reference>
<organism evidence="2 3">
    <name type="scientific">Araneus ventricosus</name>
    <name type="common">Orbweaver spider</name>
    <name type="synonym">Epeira ventricosa</name>
    <dbReference type="NCBI Taxonomy" id="182803"/>
    <lineage>
        <taxon>Eukaryota</taxon>
        <taxon>Metazoa</taxon>
        <taxon>Ecdysozoa</taxon>
        <taxon>Arthropoda</taxon>
        <taxon>Chelicerata</taxon>
        <taxon>Arachnida</taxon>
        <taxon>Araneae</taxon>
        <taxon>Araneomorphae</taxon>
        <taxon>Entelegynae</taxon>
        <taxon>Araneoidea</taxon>
        <taxon>Araneidae</taxon>
        <taxon>Araneus</taxon>
    </lineage>
</organism>
<protein>
    <submittedName>
        <fullName evidence="2">Uncharacterized protein</fullName>
    </submittedName>
</protein>
<dbReference type="EMBL" id="BGPR01032100">
    <property type="protein sequence ID" value="GBO05471.1"/>
    <property type="molecule type" value="Genomic_DNA"/>
</dbReference>